<name>A0A2V3Y4X0_9FIRM</name>
<evidence type="ECO:0000313" key="4">
    <source>
        <dbReference type="Proteomes" id="UP000248057"/>
    </source>
</evidence>
<dbReference type="Pfam" id="PF01547">
    <property type="entry name" value="SBP_bac_1"/>
    <property type="match status" value="1"/>
</dbReference>
<dbReference type="Proteomes" id="UP000248057">
    <property type="component" value="Unassembled WGS sequence"/>
</dbReference>
<dbReference type="PROSITE" id="PS51257">
    <property type="entry name" value="PROKAR_LIPOPROTEIN"/>
    <property type="match status" value="1"/>
</dbReference>
<evidence type="ECO:0000256" key="2">
    <source>
        <dbReference type="SAM" id="SignalP"/>
    </source>
</evidence>
<dbReference type="GeneID" id="86062505"/>
<accession>A0A2V3Y4X0</accession>
<evidence type="ECO:0000256" key="1">
    <source>
        <dbReference type="SAM" id="MobiDB-lite"/>
    </source>
</evidence>
<keyword evidence="2" id="KW-0732">Signal</keyword>
<organism evidence="3 4">
    <name type="scientific">Hungatella effluvii</name>
    <dbReference type="NCBI Taxonomy" id="1096246"/>
    <lineage>
        <taxon>Bacteria</taxon>
        <taxon>Bacillati</taxon>
        <taxon>Bacillota</taxon>
        <taxon>Clostridia</taxon>
        <taxon>Lachnospirales</taxon>
        <taxon>Lachnospiraceae</taxon>
        <taxon>Hungatella</taxon>
    </lineage>
</organism>
<proteinExistence type="predicted"/>
<comment type="caution">
    <text evidence="3">The sequence shown here is derived from an EMBL/GenBank/DDBJ whole genome shotgun (WGS) entry which is preliminary data.</text>
</comment>
<dbReference type="CDD" id="cd13585">
    <property type="entry name" value="PBP2_TMBP_like"/>
    <property type="match status" value="1"/>
</dbReference>
<keyword evidence="4" id="KW-1185">Reference proteome</keyword>
<dbReference type="Gene3D" id="3.40.190.10">
    <property type="entry name" value="Periplasmic binding protein-like II"/>
    <property type="match status" value="2"/>
</dbReference>
<gene>
    <name evidence="3" type="ORF">DFR60_108101</name>
</gene>
<sequence length="453" mass="49881">MRKTMKKTAALTLAFAMVFSITGCNSSSNSQPTETKGTTSGEQVQTEEGTEPVTIKITWWGGQARHDYTQKLLDLYTELNPHVTFEASPSGWDGYFDKLATNAASGTMPDIVQMDYLYISTYARNNSLTDLQPFIDDGTIDLTNVSPVLYNSGKIDDKMAGMVLSSTQLAVAYNEDVMAEAGIEAPKADWTWDDFKNICLKIKEKTGKMGTSYPLADDTNNFNYYVRQHGYQLFSEDNLSLGYDDDQIYIDFVNMISELIKAGAMPNPDEYAAITAKGDEASPLVTGDAGISTAWANYAVRVQDYTNKLRLVTPPYGDNGVKGLWQKPGMFFSIAETSKVKEEAAKFIDWFINSEEANDIILAERGTPVSSEIRAYLSDSGKLSDIQVEMFGYTDVAIEHCSDAPAPDPAGIAEINAEFNSTVYGVLYGQSTPEEAAAAFRQNANEILERNNK</sequence>
<feature type="region of interest" description="Disordered" evidence="1">
    <location>
        <begin position="25"/>
        <end position="50"/>
    </location>
</feature>
<dbReference type="InterPro" id="IPR050490">
    <property type="entry name" value="Bact_solute-bd_prot1"/>
</dbReference>
<evidence type="ECO:0000313" key="3">
    <source>
        <dbReference type="EMBL" id="PXX52016.1"/>
    </source>
</evidence>
<feature type="compositionally biased region" description="Polar residues" evidence="1">
    <location>
        <begin position="25"/>
        <end position="47"/>
    </location>
</feature>
<dbReference type="AlphaFoldDB" id="A0A2V3Y4X0"/>
<feature type="signal peptide" evidence="2">
    <location>
        <begin position="1"/>
        <end position="26"/>
    </location>
</feature>
<dbReference type="InterPro" id="IPR006059">
    <property type="entry name" value="SBP"/>
</dbReference>
<feature type="chain" id="PRO_5039456421" evidence="2">
    <location>
        <begin position="27"/>
        <end position="453"/>
    </location>
</feature>
<dbReference type="EMBL" id="QJKD01000008">
    <property type="protein sequence ID" value="PXX52016.1"/>
    <property type="molecule type" value="Genomic_DNA"/>
</dbReference>
<dbReference type="RefSeq" id="WP_110323832.1">
    <property type="nucleotide sequence ID" value="NZ_QJKD01000008.1"/>
</dbReference>
<dbReference type="PANTHER" id="PTHR43649:SF11">
    <property type="entry name" value="ABC TRANSPORTER SUBSTRATE-BINDING PROTEIN YESO-RELATED"/>
    <property type="match status" value="1"/>
</dbReference>
<reference evidence="3 4" key="1">
    <citation type="submission" date="2018-05" db="EMBL/GenBank/DDBJ databases">
        <title>Genomic Encyclopedia of Type Strains, Phase IV (KMG-IV): sequencing the most valuable type-strain genomes for metagenomic binning, comparative biology and taxonomic classification.</title>
        <authorList>
            <person name="Goeker M."/>
        </authorList>
    </citation>
    <scope>NUCLEOTIDE SEQUENCE [LARGE SCALE GENOMIC DNA]</scope>
    <source>
        <strain evidence="3 4">DSM 24995</strain>
    </source>
</reference>
<dbReference type="SUPFAM" id="SSF53850">
    <property type="entry name" value="Periplasmic binding protein-like II"/>
    <property type="match status" value="1"/>
</dbReference>
<dbReference type="PANTHER" id="PTHR43649">
    <property type="entry name" value="ARABINOSE-BINDING PROTEIN-RELATED"/>
    <property type="match status" value="1"/>
</dbReference>
<protein>
    <submittedName>
        <fullName evidence="3">Carbohydrate ABC transporter substrate-binding protein (CUT1 family)</fullName>
    </submittedName>
</protein>